<evidence type="ECO:0000259" key="1">
    <source>
        <dbReference type="Pfam" id="PF02014"/>
    </source>
</evidence>
<dbReference type="PROSITE" id="PS51257">
    <property type="entry name" value="PROKAR_LIPOPROTEIN"/>
    <property type="match status" value="1"/>
</dbReference>
<organism evidence="2">
    <name type="scientific">hydrothermal vent metagenome</name>
    <dbReference type="NCBI Taxonomy" id="652676"/>
    <lineage>
        <taxon>unclassified sequences</taxon>
        <taxon>metagenomes</taxon>
        <taxon>ecological metagenomes</taxon>
    </lineage>
</organism>
<name>A0A3B0VQE6_9ZZZZ</name>
<protein>
    <recommendedName>
        <fullName evidence="1">Reelin domain-containing protein</fullName>
    </recommendedName>
</protein>
<dbReference type="EMBL" id="UOEW01000044">
    <property type="protein sequence ID" value="VAW33834.1"/>
    <property type="molecule type" value="Genomic_DNA"/>
</dbReference>
<dbReference type="AlphaFoldDB" id="A0A3B0VQE6"/>
<accession>A0A3B0VQE6</accession>
<reference evidence="2" key="1">
    <citation type="submission" date="2018-06" db="EMBL/GenBank/DDBJ databases">
        <authorList>
            <person name="Zhirakovskaya E."/>
        </authorList>
    </citation>
    <scope>NUCLEOTIDE SEQUENCE</scope>
</reference>
<evidence type="ECO:0000313" key="2">
    <source>
        <dbReference type="EMBL" id="VAW33834.1"/>
    </source>
</evidence>
<gene>
    <name evidence="2" type="ORF">MNBD_GAMMA01-2087</name>
</gene>
<sequence>MLKIFILIVLASMVSQPVFAFSFGAGTGSCCVVDANYASLGSAMSNRTKNFHSGPYSLTSNMSVYLPNTPVEIMIAGPAFTGILFAVVDEMGNNVGTFAPEENIVQECDDLNPDTPPGEVVSHMSLFGDLTTYTLFWLPPVMDVGTVHVIGYILKGNRGNIVDQEFYRFAKGEASSLTINSDVIFENSFE</sequence>
<proteinExistence type="predicted"/>
<dbReference type="InterPro" id="IPR002861">
    <property type="entry name" value="Reeler_dom"/>
</dbReference>
<dbReference type="Pfam" id="PF02014">
    <property type="entry name" value="Reeler"/>
    <property type="match status" value="1"/>
</dbReference>
<feature type="domain" description="Reelin" evidence="1">
    <location>
        <begin position="50"/>
        <end position="149"/>
    </location>
</feature>